<evidence type="ECO:0000313" key="4">
    <source>
        <dbReference type="Proteomes" id="UP000249282"/>
    </source>
</evidence>
<dbReference type="EMBL" id="QFQJ01000081">
    <property type="protein sequence ID" value="PZQ86725.1"/>
    <property type="molecule type" value="Genomic_DNA"/>
</dbReference>
<accession>A0A2W5RIQ7</accession>
<dbReference type="PANTHER" id="PTHR38973">
    <property type="entry name" value="PLASMID PARTITIONING CONTROL PROTEIN-RELATED"/>
    <property type="match status" value="1"/>
</dbReference>
<reference evidence="3 4" key="1">
    <citation type="submission" date="2017-11" db="EMBL/GenBank/DDBJ databases">
        <title>Infants hospitalized years apart are colonized by the same room-sourced microbial strains.</title>
        <authorList>
            <person name="Brooks B."/>
            <person name="Olm M.R."/>
            <person name="Firek B.A."/>
            <person name="Baker R."/>
            <person name="Thomas B.C."/>
            <person name="Morowitz M.J."/>
            <person name="Banfield J.F."/>
        </authorList>
    </citation>
    <scope>NUCLEOTIDE SEQUENCE [LARGE SCALE GENOMIC DNA]</scope>
    <source>
        <strain evidence="3">S2_003_000_R3_20</strain>
    </source>
</reference>
<organism evidence="3 4">
    <name type="scientific">Acinetobacter johnsonii</name>
    <dbReference type="NCBI Taxonomy" id="40214"/>
    <lineage>
        <taxon>Bacteria</taxon>
        <taxon>Pseudomonadati</taxon>
        <taxon>Pseudomonadota</taxon>
        <taxon>Gammaproteobacteria</taxon>
        <taxon>Moraxellales</taxon>
        <taxon>Moraxellaceae</taxon>
        <taxon>Acinetobacter</taxon>
    </lineage>
</organism>
<evidence type="ECO:0000259" key="2">
    <source>
        <dbReference type="SMART" id="SM00470"/>
    </source>
</evidence>
<proteinExistence type="predicted"/>
<keyword evidence="1" id="KW-0238">DNA-binding</keyword>
<dbReference type="GO" id="GO:0003677">
    <property type="term" value="F:DNA binding"/>
    <property type="evidence" value="ECO:0007669"/>
    <property type="project" value="UniProtKB-KW"/>
</dbReference>
<comment type="caution">
    <text evidence="3">The sequence shown here is derived from an EMBL/GenBank/DDBJ whole genome shotgun (WGS) entry which is preliminary data.</text>
</comment>
<dbReference type="SUPFAM" id="SSF110849">
    <property type="entry name" value="ParB/Sulfiredoxin"/>
    <property type="match status" value="1"/>
</dbReference>
<dbReference type="InterPro" id="IPR036086">
    <property type="entry name" value="ParB/Sulfiredoxin_sf"/>
</dbReference>
<dbReference type="PANTHER" id="PTHR38973:SF1">
    <property type="entry name" value="PLASMID PARTITION PROTEIN B"/>
    <property type="match status" value="1"/>
</dbReference>
<name>A0A2W5RIQ7_ACIJO</name>
<evidence type="ECO:0000256" key="1">
    <source>
        <dbReference type="ARBA" id="ARBA00023125"/>
    </source>
</evidence>
<protein>
    <recommendedName>
        <fullName evidence="2">ParB-like N-terminal domain-containing protein</fullName>
    </recommendedName>
</protein>
<dbReference type="InterPro" id="IPR003115">
    <property type="entry name" value="ParB_N"/>
</dbReference>
<dbReference type="Proteomes" id="UP000249282">
    <property type="component" value="Unassembled WGS sequence"/>
</dbReference>
<sequence>MNKKRTPMSEGLAAHIATSAAAQSISSGVFSMPEDVAGGFQDAEEALASKIRSTGAFRVIRLKSGRLVRLTSVYIPSAHVEELTYIHEANIRSKSGVTEDTVDDLIGSVRSGGVVMEVLAVRGADTRYGIFDGQRRRYCALLAEKGLPIAYTDETEDLSMAELRELSRIANLTRPNSLYDKGLHYARVMKDEGLDVLKVASLFGVHESEVRASQWALEIPLPLYELLPDGTGTGRPTILNLRRTLKLLTKGQVEALILWAQGKEPYPSAPKALADIAAQATELAGEKPEKRTNVNVIAGIAVKQKKGNTFELTLPDEISSQQLFDLLAMLKM</sequence>
<dbReference type="SMART" id="SM00470">
    <property type="entry name" value="ParB"/>
    <property type="match status" value="1"/>
</dbReference>
<evidence type="ECO:0000313" key="3">
    <source>
        <dbReference type="EMBL" id="PZQ86725.1"/>
    </source>
</evidence>
<gene>
    <name evidence="3" type="ORF">DI542_13355</name>
</gene>
<feature type="domain" description="ParB-like N-terminal" evidence="2">
    <location>
        <begin position="73"/>
        <end position="172"/>
    </location>
</feature>
<dbReference type="AlphaFoldDB" id="A0A2W5RIQ7"/>